<proteinExistence type="inferred from homology"/>
<keyword evidence="5 6" id="KW-0157">Chromophore</keyword>
<organism evidence="8 9">
    <name type="scientific">Galbibacter pacificus</name>
    <dbReference type="NCBI Taxonomy" id="2996052"/>
    <lineage>
        <taxon>Bacteria</taxon>
        <taxon>Pseudomonadati</taxon>
        <taxon>Bacteroidota</taxon>
        <taxon>Flavobacteriia</taxon>
        <taxon>Flavobacteriales</taxon>
        <taxon>Flavobacteriaceae</taxon>
        <taxon>Galbibacter</taxon>
    </lineage>
</organism>
<gene>
    <name evidence="8" type="ORF">OSR52_05790</name>
</gene>
<feature type="domain" description="Photolyase/cryptochrome alpha/beta" evidence="7">
    <location>
        <begin position="9"/>
        <end position="139"/>
    </location>
</feature>
<keyword evidence="3 6" id="KW-0285">Flavoprotein</keyword>
<comment type="similarity">
    <text evidence="6">Belongs to the DNA photolyase family.</text>
</comment>
<evidence type="ECO:0000256" key="1">
    <source>
        <dbReference type="ARBA" id="ARBA00001932"/>
    </source>
</evidence>
<dbReference type="Gene3D" id="1.10.579.10">
    <property type="entry name" value="DNA Cyclobutane Dipyrimidine Photolyase, subunit A, domain 3"/>
    <property type="match status" value="1"/>
</dbReference>
<reference evidence="8" key="1">
    <citation type="submission" date="2022-11" db="EMBL/GenBank/DDBJ databases">
        <title>High-quality draft genome sequence of Galbibacter sp. strain CMA-7.</title>
        <authorList>
            <person name="Wei L."/>
            <person name="Dong C."/>
            <person name="Shao Z."/>
        </authorList>
    </citation>
    <scope>NUCLEOTIDE SEQUENCE</scope>
    <source>
        <strain evidence="8">CMA-7</strain>
    </source>
</reference>
<dbReference type="InterPro" id="IPR036155">
    <property type="entry name" value="Crypto/Photolyase_N_sf"/>
</dbReference>
<comment type="cofactor">
    <cofactor evidence="2">
        <name>FAD</name>
        <dbReference type="ChEBI" id="CHEBI:57692"/>
    </cofactor>
</comment>
<dbReference type="InterPro" id="IPR005101">
    <property type="entry name" value="Cryptochr/Photolyase_FAD-bd"/>
</dbReference>
<dbReference type="InterPro" id="IPR036134">
    <property type="entry name" value="Crypto/Photolyase_FAD-like_sf"/>
</dbReference>
<dbReference type="PROSITE" id="PS00394">
    <property type="entry name" value="DNA_PHOTOLYASES_1_1"/>
    <property type="match status" value="1"/>
</dbReference>
<evidence type="ECO:0000256" key="4">
    <source>
        <dbReference type="ARBA" id="ARBA00022827"/>
    </source>
</evidence>
<dbReference type="PROSITE" id="PS00691">
    <property type="entry name" value="DNA_PHOTOLYASES_1_2"/>
    <property type="match status" value="1"/>
</dbReference>
<dbReference type="RefSeq" id="WP_277899355.1">
    <property type="nucleotide sequence ID" value="NZ_JAPMUA010000002.1"/>
</dbReference>
<protein>
    <submittedName>
        <fullName evidence="8">Deoxyribodipyrimidine photo-lyase</fullName>
    </submittedName>
</protein>
<dbReference type="InterPro" id="IPR014729">
    <property type="entry name" value="Rossmann-like_a/b/a_fold"/>
</dbReference>
<dbReference type="InterPro" id="IPR018394">
    <property type="entry name" value="DNA_photolyase_1_CS_C"/>
</dbReference>
<dbReference type="Pfam" id="PF00875">
    <property type="entry name" value="DNA_photolyase"/>
    <property type="match status" value="1"/>
</dbReference>
<evidence type="ECO:0000256" key="3">
    <source>
        <dbReference type="ARBA" id="ARBA00022630"/>
    </source>
</evidence>
<sequence>MKKSKVKVHYNIFWFRRDLRLNDNKALFEALKSEYPVIPIFIFDPHILTELPKNDARVSFIFKKVQEIRSMLQKDYNSSLALFYGNPKEVFKSLIDTYSINTVYANQDYEPYAQKRDQELHNLLKSYKIDFKTFKDQVIFEKDEVVKDDGTPYVVYTPYMKKWKTLFGATKIKTFDATAHADNFIKNLRLPQLSISDIGFTTSIIEVKNYDLSPETLDAYKKTRDFPAQKGTTSLSPHLRFGTIGLRTVVLHAVKAKNEVFLNELIWREFFMQVLWHFPETVHNSFKKKYDRIKWRNNEAEFKKWCEGNTGYPLVDAGMRQLNKTGYMHNRVRMVVASFLCKHLLIDWRWGEAYFAEKLLDYEMSSNVGNWQWAAGSGVDAAPYFRIFNPTTQIKKFDKDLKYIKKWVEDYDELTYPNPIVDHKEARERCLRVYKKAVAL</sequence>
<evidence type="ECO:0000313" key="9">
    <source>
        <dbReference type="Proteomes" id="UP001153642"/>
    </source>
</evidence>
<dbReference type="SUPFAM" id="SSF48173">
    <property type="entry name" value="Cryptochrome/photolyase FAD-binding domain"/>
    <property type="match status" value="1"/>
</dbReference>
<name>A0ABT6FQ37_9FLAO</name>
<dbReference type="Gene3D" id="1.25.40.80">
    <property type="match status" value="1"/>
</dbReference>
<evidence type="ECO:0000256" key="6">
    <source>
        <dbReference type="RuleBase" id="RU004182"/>
    </source>
</evidence>
<dbReference type="InterPro" id="IPR002081">
    <property type="entry name" value="Cryptochrome/DNA_photolyase_1"/>
</dbReference>
<accession>A0ABT6FQ37</accession>
<dbReference type="PRINTS" id="PR00147">
    <property type="entry name" value="DNAPHOTLYASE"/>
</dbReference>
<evidence type="ECO:0000256" key="5">
    <source>
        <dbReference type="ARBA" id="ARBA00022991"/>
    </source>
</evidence>
<dbReference type="Gene3D" id="3.40.50.620">
    <property type="entry name" value="HUPs"/>
    <property type="match status" value="1"/>
</dbReference>
<dbReference type="PANTHER" id="PTHR11455:SF9">
    <property type="entry name" value="CRYPTOCHROME CIRCADIAN CLOCK 5 ISOFORM X1"/>
    <property type="match status" value="1"/>
</dbReference>
<comment type="cofactor">
    <cofactor evidence="1">
        <name>(6R)-5,10-methylene-5,6,7,8-tetrahydrofolate</name>
        <dbReference type="ChEBI" id="CHEBI:15636"/>
    </cofactor>
</comment>
<dbReference type="EMBL" id="JAPMUA010000002">
    <property type="protein sequence ID" value="MDG3585375.1"/>
    <property type="molecule type" value="Genomic_DNA"/>
</dbReference>
<dbReference type="Pfam" id="PF03441">
    <property type="entry name" value="FAD_binding_7"/>
    <property type="match status" value="1"/>
</dbReference>
<dbReference type="SUPFAM" id="SSF52425">
    <property type="entry name" value="Cryptochrome/photolyase, N-terminal domain"/>
    <property type="match status" value="1"/>
</dbReference>
<evidence type="ECO:0000313" key="8">
    <source>
        <dbReference type="EMBL" id="MDG3585375.1"/>
    </source>
</evidence>
<keyword evidence="9" id="KW-1185">Reference proteome</keyword>
<evidence type="ECO:0000256" key="2">
    <source>
        <dbReference type="ARBA" id="ARBA00001974"/>
    </source>
</evidence>
<comment type="caution">
    <text evidence="8">The sequence shown here is derived from an EMBL/GenBank/DDBJ whole genome shotgun (WGS) entry which is preliminary data.</text>
</comment>
<dbReference type="PANTHER" id="PTHR11455">
    <property type="entry name" value="CRYPTOCHROME"/>
    <property type="match status" value="1"/>
</dbReference>
<evidence type="ECO:0000259" key="7">
    <source>
        <dbReference type="PROSITE" id="PS51645"/>
    </source>
</evidence>
<dbReference type="Proteomes" id="UP001153642">
    <property type="component" value="Unassembled WGS sequence"/>
</dbReference>
<dbReference type="PROSITE" id="PS51645">
    <property type="entry name" value="PHR_CRY_ALPHA_BETA"/>
    <property type="match status" value="1"/>
</dbReference>
<keyword evidence="4 6" id="KW-0274">FAD</keyword>
<dbReference type="InterPro" id="IPR006050">
    <property type="entry name" value="DNA_photolyase_N"/>
</dbReference>